<accession>A0ABV9NR27</accession>
<proteinExistence type="predicted"/>
<sequence>MAALNWKDKLLEQNWLLPFLPNYMKPLQEPALENVQTKEFVYEAEEFISDLAALSELPRLNKTFKRSIQGFTYKIKIKPKKIHVEMLDTHKSASTIKKRVFITIHRAHVRQEHGMGKVLDSTIYYQKNGRTIVRSVRRHSTFQSVFYHLHRLDTSVSGHQLDALPASASASLEASSPVPAPDQEAKLLTAALNDLHNLSKSMPFAGQVTAVYEAMSRAEEEYQLLNIEEKHQIKRMIHHDMPNLVHTYESLTAEQRQELLPRVEQSLSNMHAFISGIADDLQRTRVDRMNHLLQLNDLRYSKDQLPDEGTSSLMKKHQRQLKD</sequence>
<name>A0ABV9NR27_9BACI</name>
<evidence type="ECO:0000313" key="2">
    <source>
        <dbReference type="EMBL" id="MFC4735837.1"/>
    </source>
</evidence>
<feature type="region of interest" description="Disordered" evidence="1">
    <location>
        <begin position="304"/>
        <end position="323"/>
    </location>
</feature>
<dbReference type="Proteomes" id="UP001595896">
    <property type="component" value="Unassembled WGS sequence"/>
</dbReference>
<evidence type="ECO:0000256" key="1">
    <source>
        <dbReference type="SAM" id="MobiDB-lite"/>
    </source>
</evidence>
<dbReference type="EMBL" id="JBHSGK010000003">
    <property type="protein sequence ID" value="MFC4735837.1"/>
    <property type="molecule type" value="Genomic_DNA"/>
</dbReference>
<dbReference type="RefSeq" id="WP_377908476.1">
    <property type="nucleotide sequence ID" value="NZ_JBHSGK010000003.1"/>
</dbReference>
<evidence type="ECO:0000313" key="3">
    <source>
        <dbReference type="Proteomes" id="UP001595896"/>
    </source>
</evidence>
<comment type="caution">
    <text evidence="2">The sequence shown here is derived from an EMBL/GenBank/DDBJ whole genome shotgun (WGS) entry which is preliminary data.</text>
</comment>
<protein>
    <submittedName>
        <fullName evidence="2">Uncharacterized protein</fullName>
    </submittedName>
</protein>
<reference evidence="3" key="1">
    <citation type="journal article" date="2019" name="Int. J. Syst. Evol. Microbiol.">
        <title>The Global Catalogue of Microorganisms (GCM) 10K type strain sequencing project: providing services to taxonomists for standard genome sequencing and annotation.</title>
        <authorList>
            <consortium name="The Broad Institute Genomics Platform"/>
            <consortium name="The Broad Institute Genome Sequencing Center for Infectious Disease"/>
            <person name="Wu L."/>
            <person name="Ma J."/>
        </authorList>
    </citation>
    <scope>NUCLEOTIDE SEQUENCE [LARGE SCALE GENOMIC DNA]</scope>
    <source>
        <strain evidence="3">JCM 12165</strain>
    </source>
</reference>
<gene>
    <name evidence="2" type="ORF">ACFO4L_04480</name>
</gene>
<keyword evidence="3" id="KW-1185">Reference proteome</keyword>
<feature type="compositionally biased region" description="Basic residues" evidence="1">
    <location>
        <begin position="314"/>
        <end position="323"/>
    </location>
</feature>
<organism evidence="2 3">
    <name type="scientific">Bacillus daqingensis</name>
    <dbReference type="NCBI Taxonomy" id="872396"/>
    <lineage>
        <taxon>Bacteria</taxon>
        <taxon>Bacillati</taxon>
        <taxon>Bacillota</taxon>
        <taxon>Bacilli</taxon>
        <taxon>Bacillales</taxon>
        <taxon>Bacillaceae</taxon>
        <taxon>Bacillus</taxon>
    </lineage>
</organism>